<evidence type="ECO:0000313" key="9">
    <source>
        <dbReference type="Proteomes" id="UP000299102"/>
    </source>
</evidence>
<evidence type="ECO:0000259" key="7">
    <source>
        <dbReference type="PROSITE" id="PS50027"/>
    </source>
</evidence>
<keyword evidence="4" id="KW-0325">Glycoprotein</keyword>
<keyword evidence="5 6" id="KW-0424">Laminin EGF-like domain</keyword>
<comment type="caution">
    <text evidence="8">The sequence shown here is derived from an EMBL/GenBank/DDBJ whole genome shotgun (WGS) entry which is preliminary data.</text>
</comment>
<dbReference type="PANTHER" id="PTHR10574">
    <property type="entry name" value="NETRIN/LAMININ-RELATED"/>
    <property type="match status" value="1"/>
</dbReference>
<evidence type="ECO:0000256" key="3">
    <source>
        <dbReference type="ARBA" id="ARBA00023157"/>
    </source>
</evidence>
<dbReference type="Gene3D" id="2.170.300.10">
    <property type="entry name" value="Tie2 ligand-binding domain superfamily"/>
    <property type="match status" value="1"/>
</dbReference>
<evidence type="ECO:0000256" key="2">
    <source>
        <dbReference type="ARBA" id="ARBA00022737"/>
    </source>
</evidence>
<evidence type="ECO:0000256" key="6">
    <source>
        <dbReference type="PROSITE-ProRule" id="PRU00460"/>
    </source>
</evidence>
<reference evidence="8 9" key="1">
    <citation type="journal article" date="2019" name="Commun. Biol.">
        <title>The bagworm genome reveals a unique fibroin gene that provides high tensile strength.</title>
        <authorList>
            <person name="Kono N."/>
            <person name="Nakamura H."/>
            <person name="Ohtoshi R."/>
            <person name="Tomita M."/>
            <person name="Numata K."/>
            <person name="Arakawa K."/>
        </authorList>
    </citation>
    <scope>NUCLEOTIDE SEQUENCE [LARGE SCALE GENOMIC DNA]</scope>
</reference>
<dbReference type="CDD" id="cd00055">
    <property type="entry name" value="EGF_Lam"/>
    <property type="match status" value="2"/>
</dbReference>
<keyword evidence="1" id="KW-0732">Signal</keyword>
<dbReference type="Proteomes" id="UP000299102">
    <property type="component" value="Unassembled WGS sequence"/>
</dbReference>
<name>A0A4C1SIB9_EUMVA</name>
<dbReference type="STRING" id="151549.A0A4C1SIB9"/>
<comment type="caution">
    <text evidence="6">Lacks conserved residue(s) required for the propagation of feature annotation.</text>
</comment>
<accession>A0A4C1SIB9</accession>
<proteinExistence type="predicted"/>
<dbReference type="InterPro" id="IPR050440">
    <property type="entry name" value="Laminin/Netrin_ECM"/>
</dbReference>
<dbReference type="PROSITE" id="PS01248">
    <property type="entry name" value="EGF_LAM_1"/>
    <property type="match status" value="1"/>
</dbReference>
<dbReference type="OrthoDB" id="10017160at2759"/>
<dbReference type="AlphaFoldDB" id="A0A4C1SIB9"/>
<dbReference type="PANTHER" id="PTHR10574:SF435">
    <property type="entry name" value="LAMININ SUBUNIT GAMMA-1"/>
    <property type="match status" value="1"/>
</dbReference>
<feature type="domain" description="Laminin EGF-like" evidence="7">
    <location>
        <begin position="22"/>
        <end position="62"/>
    </location>
</feature>
<protein>
    <submittedName>
        <fullName evidence="8">Laminin subunit gamma-1</fullName>
    </submittedName>
</protein>
<dbReference type="GO" id="GO:0009888">
    <property type="term" value="P:tissue development"/>
    <property type="evidence" value="ECO:0007669"/>
    <property type="project" value="TreeGrafter"/>
</dbReference>
<dbReference type="GO" id="GO:0009887">
    <property type="term" value="P:animal organ morphogenesis"/>
    <property type="evidence" value="ECO:0007669"/>
    <property type="project" value="TreeGrafter"/>
</dbReference>
<feature type="disulfide bond" evidence="6">
    <location>
        <begin position="36"/>
        <end position="45"/>
    </location>
</feature>
<dbReference type="FunFam" id="2.10.25.10:FF:000067">
    <property type="entry name" value="Laminin subunit gamma 1"/>
    <property type="match status" value="1"/>
</dbReference>
<sequence>MQRMDYDPGRWLRGMNYLLLFGSRNLQCNAEGKCQCKPGVTGDKCDACAPNHYDFTSQGCKPCGCSESGSYGNIPQCDPVTGVCICKKNVEAQQSLARLQTAFGDEAPCKTTICKSLVEFKCPCVSPSDEFAMNNKNIDAVRLMIETDRHVYRGEPKPTKVARERSAPKRMIAPFLNKTGHVTTIGLENCYTVNSDWYTTICLPEVIDELRKNNLHPTYNRTTHDRQYTSSHRDDCLPGRLQAVREGNAAAEIFQVLSLDAPSVGRRGAKTIKTL</sequence>
<dbReference type="SUPFAM" id="SSF57196">
    <property type="entry name" value="EGF/Laminin"/>
    <property type="match status" value="1"/>
</dbReference>
<keyword evidence="3 6" id="KW-1015">Disulfide bond</keyword>
<keyword evidence="9" id="KW-1185">Reference proteome</keyword>
<dbReference type="Pfam" id="PF00053">
    <property type="entry name" value="EGF_laminin"/>
    <property type="match status" value="2"/>
</dbReference>
<dbReference type="PROSITE" id="PS50027">
    <property type="entry name" value="EGF_LAM_2"/>
    <property type="match status" value="1"/>
</dbReference>
<dbReference type="PRINTS" id="PR00011">
    <property type="entry name" value="EGFLAMININ"/>
</dbReference>
<evidence type="ECO:0000256" key="4">
    <source>
        <dbReference type="ARBA" id="ARBA00023180"/>
    </source>
</evidence>
<evidence type="ECO:0000256" key="5">
    <source>
        <dbReference type="ARBA" id="ARBA00023292"/>
    </source>
</evidence>
<dbReference type="EMBL" id="BGZK01003495">
    <property type="protein sequence ID" value="GBP01913.1"/>
    <property type="molecule type" value="Genomic_DNA"/>
</dbReference>
<evidence type="ECO:0000313" key="8">
    <source>
        <dbReference type="EMBL" id="GBP01913.1"/>
    </source>
</evidence>
<gene>
    <name evidence="8" type="primary">LanB2</name>
    <name evidence="8" type="ORF">EVAR_69260_1</name>
</gene>
<keyword evidence="2" id="KW-0677">Repeat</keyword>
<dbReference type="InterPro" id="IPR002049">
    <property type="entry name" value="LE_dom"/>
</dbReference>
<dbReference type="SMART" id="SM00180">
    <property type="entry name" value="EGF_Lam"/>
    <property type="match status" value="2"/>
</dbReference>
<dbReference type="GO" id="GO:0005604">
    <property type="term" value="C:basement membrane"/>
    <property type="evidence" value="ECO:0007669"/>
    <property type="project" value="TreeGrafter"/>
</dbReference>
<dbReference type="GO" id="GO:0007411">
    <property type="term" value="P:axon guidance"/>
    <property type="evidence" value="ECO:0007669"/>
    <property type="project" value="TreeGrafter"/>
</dbReference>
<organism evidence="8 9">
    <name type="scientific">Eumeta variegata</name>
    <name type="common">Bagworm moth</name>
    <name type="synonym">Eumeta japonica</name>
    <dbReference type="NCBI Taxonomy" id="151549"/>
    <lineage>
        <taxon>Eukaryota</taxon>
        <taxon>Metazoa</taxon>
        <taxon>Ecdysozoa</taxon>
        <taxon>Arthropoda</taxon>
        <taxon>Hexapoda</taxon>
        <taxon>Insecta</taxon>
        <taxon>Pterygota</taxon>
        <taxon>Neoptera</taxon>
        <taxon>Endopterygota</taxon>
        <taxon>Lepidoptera</taxon>
        <taxon>Glossata</taxon>
        <taxon>Ditrysia</taxon>
        <taxon>Tineoidea</taxon>
        <taxon>Psychidae</taxon>
        <taxon>Oiketicinae</taxon>
        <taxon>Eumeta</taxon>
    </lineage>
</organism>
<evidence type="ECO:0000256" key="1">
    <source>
        <dbReference type="ARBA" id="ARBA00022729"/>
    </source>
</evidence>